<accession>A0A0D2X148</accession>
<sequence length="444" mass="48036">MSATGNSKRQLEADNAAPPTTAAGPSRDRKRQRITRELDAECDEVELDFGGETLTAVELLQFARQEAAAAAAVAAAAGAGDSDAADDQPTGTLVHVDDDNTIVQALSSKDRSQYQSKVVQALIAASLQRFEKEVKDDAALTKSFSHCKQWAEALAFATRQAPSSELLAAAIQKGEEALGVASPTDNVHTLVDFLADSLWELVQDEQSMDDGINLQNDDPEQPFSRKVQSLIKRATELTKRSIAYHATVSDIDQAKASLNSLDAMLGVSRVTLSFDTLVAWKKSLEAIFQQPKSLASQLSEEDQIRVLRVEAHLSLMGIPPNHADRLPALRNAIAPLKAALEQTSNLSKAVTGAVYTDLATWHLDISIQTEDDAVSEEHMMLAVEAGTHAEEAGYTSSAYQQLKATLEGQDVDGDDQEQSDHDHGEHDDASDEDDEDEDEDEDEA</sequence>
<feature type="compositionally biased region" description="Polar residues" evidence="1">
    <location>
        <begin position="394"/>
        <end position="403"/>
    </location>
</feature>
<feature type="region of interest" description="Disordered" evidence="1">
    <location>
        <begin position="393"/>
        <end position="444"/>
    </location>
</feature>
<name>A0A0D2X148_CAPO3</name>
<keyword evidence="3" id="KW-1185">Reference proteome</keyword>
<feature type="region of interest" description="Disordered" evidence="1">
    <location>
        <begin position="1"/>
        <end position="35"/>
    </location>
</feature>
<evidence type="ECO:0000313" key="2">
    <source>
        <dbReference type="EMBL" id="KJE90184.1"/>
    </source>
</evidence>
<evidence type="ECO:0000313" key="3">
    <source>
        <dbReference type="Proteomes" id="UP000008743"/>
    </source>
</evidence>
<proteinExistence type="predicted"/>
<dbReference type="EMBL" id="KE346361">
    <property type="protein sequence ID" value="KJE90184.1"/>
    <property type="molecule type" value="Genomic_DNA"/>
</dbReference>
<reference evidence="3" key="1">
    <citation type="submission" date="2011-02" db="EMBL/GenBank/DDBJ databases">
        <title>The Genome Sequence of Capsaspora owczarzaki ATCC 30864.</title>
        <authorList>
            <person name="Russ C."/>
            <person name="Cuomo C."/>
            <person name="Burger G."/>
            <person name="Gray M.W."/>
            <person name="Holland P.W.H."/>
            <person name="King N."/>
            <person name="Lang F.B.F."/>
            <person name="Roger A.J."/>
            <person name="Ruiz-Trillo I."/>
            <person name="Young S.K."/>
            <person name="Zeng Q."/>
            <person name="Gargeya S."/>
            <person name="Alvarado L."/>
            <person name="Berlin A."/>
            <person name="Chapman S.B."/>
            <person name="Chen Z."/>
            <person name="Freedman E."/>
            <person name="Gellesch M."/>
            <person name="Goldberg J."/>
            <person name="Griggs A."/>
            <person name="Gujja S."/>
            <person name="Heilman E."/>
            <person name="Heiman D."/>
            <person name="Howarth C."/>
            <person name="Mehta T."/>
            <person name="Neiman D."/>
            <person name="Pearson M."/>
            <person name="Roberts A."/>
            <person name="Saif S."/>
            <person name="Shea T."/>
            <person name="Shenoy N."/>
            <person name="Sisk P."/>
            <person name="Stolte C."/>
            <person name="Sykes S."/>
            <person name="White J."/>
            <person name="Yandava C."/>
            <person name="Haas B."/>
            <person name="Nusbaum C."/>
            <person name="Birren B."/>
        </authorList>
    </citation>
    <scope>NUCLEOTIDE SEQUENCE</scope>
    <source>
        <strain evidence="3">ATCC 30864</strain>
    </source>
</reference>
<dbReference type="AlphaFoldDB" id="A0A0D2X148"/>
<feature type="compositionally biased region" description="Basic and acidic residues" evidence="1">
    <location>
        <begin position="418"/>
        <end position="427"/>
    </location>
</feature>
<dbReference type="RefSeq" id="XP_004364397.1">
    <property type="nucleotide sequence ID" value="XM_004364340.2"/>
</dbReference>
<protein>
    <submittedName>
        <fullName evidence="2">Uncharacterized protein</fullName>
    </submittedName>
</protein>
<organism evidence="2 3">
    <name type="scientific">Capsaspora owczarzaki (strain ATCC 30864)</name>
    <dbReference type="NCBI Taxonomy" id="595528"/>
    <lineage>
        <taxon>Eukaryota</taxon>
        <taxon>Filasterea</taxon>
        <taxon>Capsaspora</taxon>
    </lineage>
</organism>
<dbReference type="Proteomes" id="UP000008743">
    <property type="component" value="Unassembled WGS sequence"/>
</dbReference>
<dbReference type="InParanoid" id="A0A0D2X148"/>
<feature type="compositionally biased region" description="Acidic residues" evidence="1">
    <location>
        <begin position="428"/>
        <end position="444"/>
    </location>
</feature>
<evidence type="ECO:0000256" key="1">
    <source>
        <dbReference type="SAM" id="MobiDB-lite"/>
    </source>
</evidence>
<gene>
    <name evidence="2" type="ORF">CAOG_001529</name>
</gene>